<keyword evidence="2" id="KW-0614">Plasmid</keyword>
<sequence length="334" mass="37283">MKKFNIVFFLFGIFLSLFVITCKPSATHQTTTERTSKPKVKGEVVGSLVGLLDKATPPGEVTGKGDNVVPAGEQVNVDTLCPGEVLAPFPSPLPESELEERDKAYKQFSNNVARYTEQLANETKKFESLISQGKVQIITGSGDGGSDQKELLKTHFHKVSTEFINPALVQNIRASLGYDIQAIRRLEEIIDSLRLDEISVGGDQASKKVIRDQLLDLSYNLLFLLSQITLSAVRLTGEYLHESRLAKLARSKFTQKLVELNNHLNEFIQVREQFIEKIKKLILDVKIGDVQNMLTLLKNITDEKSDIVAAANFTERKATIIRCAVDNLRRVVDL</sequence>
<evidence type="ECO:0000313" key="3">
    <source>
        <dbReference type="Proteomes" id="UP000019330"/>
    </source>
</evidence>
<feature type="coiled-coil region" evidence="1">
    <location>
        <begin position="105"/>
        <end position="132"/>
    </location>
</feature>
<proteinExistence type="predicted"/>
<evidence type="ECO:0000313" key="2">
    <source>
        <dbReference type="EMBL" id="AHH11131.1"/>
    </source>
</evidence>
<protein>
    <recommendedName>
        <fullName evidence="4">Antigen P35</fullName>
    </recommendedName>
</protein>
<accession>W5T1J4</accession>
<dbReference type="RefSeq" id="WP_025408482.1">
    <property type="nucleotide sequence ID" value="NZ_CP005746.1"/>
</dbReference>
<dbReference type="Proteomes" id="UP000019330">
    <property type="component" value="Plasmid unnamed"/>
</dbReference>
<name>W5T1J4_9SPIR</name>
<organism evidence="2">
    <name type="scientific">Borrelia coriaceae ATCC 43381</name>
    <dbReference type="NCBI Taxonomy" id="1408429"/>
    <lineage>
        <taxon>Bacteria</taxon>
        <taxon>Pseudomonadati</taxon>
        <taxon>Spirochaetota</taxon>
        <taxon>Spirochaetia</taxon>
        <taxon>Spirochaetales</taxon>
        <taxon>Borreliaceae</taxon>
        <taxon>Borrelia</taxon>
    </lineage>
</organism>
<keyword evidence="3" id="KW-1185">Reference proteome</keyword>
<geneLocation type="plasmid" evidence="2 3">
    <name>unnamed</name>
</geneLocation>
<dbReference type="AlphaFoldDB" id="W5T1J4"/>
<keyword evidence="1" id="KW-0175">Coiled coil</keyword>
<dbReference type="EMBL" id="CP005746">
    <property type="protein sequence ID" value="AHH11131.1"/>
    <property type="molecule type" value="Genomic_DNA"/>
</dbReference>
<dbReference type="HOGENOM" id="CLU_859613_0_0_12"/>
<dbReference type="OrthoDB" id="351118at2"/>
<evidence type="ECO:0000256" key="1">
    <source>
        <dbReference type="SAM" id="Coils"/>
    </source>
</evidence>
<evidence type="ECO:0008006" key="4">
    <source>
        <dbReference type="Google" id="ProtNLM"/>
    </source>
</evidence>
<reference evidence="2" key="1">
    <citation type="submission" date="2013-04" db="EMBL/GenBank/DDBJ databases">
        <title>Comparative Genomics of Relapsing Fever Spirochetes.</title>
        <authorList>
            <person name="Schwan T.G."/>
            <person name="Raffel S.J."/>
            <person name="Porcella S.F."/>
            <person name="Martens C.A."/>
            <person name="Bruno D.P."/>
            <person name="Ricklefs S.M."/>
            <person name="Barbian K.B."/>
        </authorList>
    </citation>
    <scope>NUCLEOTIDE SEQUENCE</scope>
    <source>
        <strain evidence="2">Co53</strain>
        <plasmid evidence="2">unnamed</plasmid>
    </source>
</reference>
<gene>
    <name evidence="2" type="ORF">BCO_0023400</name>
</gene>